<protein>
    <recommendedName>
        <fullName evidence="3">DUF2278 family protein</fullName>
    </recommendedName>
</protein>
<name>A0A2P6FG48_9MOLU</name>
<evidence type="ECO:0000313" key="2">
    <source>
        <dbReference type="Proteomes" id="UP000031565"/>
    </source>
</evidence>
<evidence type="ECO:0000313" key="1">
    <source>
        <dbReference type="EMBL" id="PQM32428.1"/>
    </source>
</evidence>
<sequence length="86" mass="9662">MISPTLNNSKYRIGIWGMSYGDPIDGVHNVHMNQGNEHKFAKENGTWQDGAFAIYNTETETVENIIFIMFQSQCTTTDDAGNCLNN</sequence>
<reference evidence="1 2" key="1">
    <citation type="journal article" date="2015" name="MBio">
        <title>Genome sequence of the Drosophila melanogaster male-killing Spiroplasma strain MSRO endosymbiont.</title>
        <authorList>
            <person name="Paredes J.C."/>
            <person name="Herren J.K."/>
            <person name="Schupfer F."/>
            <person name="Marin R."/>
            <person name="Claverol S."/>
            <person name="Kuo C.H."/>
            <person name="Lemaitre B."/>
            <person name="Beven L."/>
        </authorList>
    </citation>
    <scope>NUCLEOTIDE SEQUENCE [LARGE SCALE GENOMIC DNA]</scope>
    <source>
        <strain evidence="1 2">MSRO</strain>
    </source>
</reference>
<gene>
    <name evidence="1" type="ORF">SMSRO_SF023450</name>
</gene>
<dbReference type="EMBL" id="JTLV02000001">
    <property type="protein sequence ID" value="PQM32428.1"/>
    <property type="molecule type" value="Genomic_DNA"/>
</dbReference>
<evidence type="ECO:0008006" key="3">
    <source>
        <dbReference type="Google" id="ProtNLM"/>
    </source>
</evidence>
<organism evidence="1 2">
    <name type="scientific">Spiroplasma poulsonii</name>
    <dbReference type="NCBI Taxonomy" id="2138"/>
    <lineage>
        <taxon>Bacteria</taxon>
        <taxon>Bacillati</taxon>
        <taxon>Mycoplasmatota</taxon>
        <taxon>Mollicutes</taxon>
        <taxon>Entomoplasmatales</taxon>
        <taxon>Spiroplasmataceae</taxon>
        <taxon>Spiroplasma</taxon>
    </lineage>
</organism>
<dbReference type="InterPro" id="IPR019268">
    <property type="entry name" value="DUF2278"/>
</dbReference>
<keyword evidence="2" id="KW-1185">Reference proteome</keyword>
<comment type="caution">
    <text evidence="1">The sequence shown here is derived from an EMBL/GenBank/DDBJ whole genome shotgun (WGS) entry which is preliminary data.</text>
</comment>
<proteinExistence type="predicted"/>
<dbReference type="Proteomes" id="UP000031565">
    <property type="component" value="Unassembled WGS sequence"/>
</dbReference>
<dbReference type="Pfam" id="PF10042">
    <property type="entry name" value="DUF2278"/>
    <property type="match status" value="1"/>
</dbReference>
<dbReference type="AlphaFoldDB" id="A0A2P6FG48"/>
<accession>A0A2P6FG48</accession>